<sequence>MSREKKGHMDATKIKLKVHKKERRCEVKIKYERETERGDKGRRGGNKTLKRERESERGGRRGDLEKERKLSDWKLQTTSFYFRRIRFQRNSDQAVFGKMAALSVLGCSQHRVLLVRIFLFLAVLHYTSSALT</sequence>
<keyword evidence="2" id="KW-0472">Membrane</keyword>
<feature type="compositionally biased region" description="Basic and acidic residues" evidence="1">
    <location>
        <begin position="1"/>
        <end position="13"/>
    </location>
</feature>
<feature type="compositionally biased region" description="Basic and acidic residues" evidence="1">
    <location>
        <begin position="49"/>
        <end position="68"/>
    </location>
</feature>
<gene>
    <name evidence="3" type="ORF">OCBIM_22014239mg</name>
</gene>
<feature type="non-terminal residue" evidence="3">
    <location>
        <position position="132"/>
    </location>
</feature>
<organism evidence="3">
    <name type="scientific">Octopus bimaculoides</name>
    <name type="common">California two-spotted octopus</name>
    <dbReference type="NCBI Taxonomy" id="37653"/>
    <lineage>
        <taxon>Eukaryota</taxon>
        <taxon>Metazoa</taxon>
        <taxon>Spiralia</taxon>
        <taxon>Lophotrochozoa</taxon>
        <taxon>Mollusca</taxon>
        <taxon>Cephalopoda</taxon>
        <taxon>Coleoidea</taxon>
        <taxon>Octopodiformes</taxon>
        <taxon>Octopoda</taxon>
        <taxon>Incirrata</taxon>
        <taxon>Octopodidae</taxon>
        <taxon>Octopus</taxon>
    </lineage>
</organism>
<evidence type="ECO:0000256" key="1">
    <source>
        <dbReference type="SAM" id="MobiDB-lite"/>
    </source>
</evidence>
<feature type="region of interest" description="Disordered" evidence="1">
    <location>
        <begin position="1"/>
        <end position="68"/>
    </location>
</feature>
<protein>
    <submittedName>
        <fullName evidence="3">Uncharacterized protein</fullName>
    </submittedName>
</protein>
<evidence type="ECO:0000313" key="3">
    <source>
        <dbReference type="EMBL" id="KOF88793.1"/>
    </source>
</evidence>
<evidence type="ECO:0000256" key="2">
    <source>
        <dbReference type="SAM" id="Phobius"/>
    </source>
</evidence>
<dbReference type="AlphaFoldDB" id="A0A0L8HHQ6"/>
<feature type="compositionally biased region" description="Basic and acidic residues" evidence="1">
    <location>
        <begin position="23"/>
        <end position="42"/>
    </location>
</feature>
<dbReference type="EMBL" id="KQ418105">
    <property type="protein sequence ID" value="KOF88793.1"/>
    <property type="molecule type" value="Genomic_DNA"/>
</dbReference>
<name>A0A0L8HHQ6_OCTBM</name>
<reference evidence="3" key="1">
    <citation type="submission" date="2015-07" db="EMBL/GenBank/DDBJ databases">
        <title>MeaNS - Measles Nucleotide Surveillance Program.</title>
        <authorList>
            <person name="Tran T."/>
            <person name="Druce J."/>
        </authorList>
    </citation>
    <scope>NUCLEOTIDE SEQUENCE</scope>
    <source>
        <strain evidence="3">UCB-OBI-ISO-001</strain>
        <tissue evidence="3">Gonad</tissue>
    </source>
</reference>
<accession>A0A0L8HHQ6</accession>
<keyword evidence="2" id="KW-0812">Transmembrane</keyword>
<proteinExistence type="predicted"/>
<keyword evidence="2" id="KW-1133">Transmembrane helix</keyword>
<feature type="transmembrane region" description="Helical" evidence="2">
    <location>
        <begin position="113"/>
        <end position="131"/>
    </location>
</feature>